<dbReference type="PROSITE" id="PS50862">
    <property type="entry name" value="AA_TRNA_LIGASE_II"/>
    <property type="match status" value="1"/>
</dbReference>
<dbReference type="PANTHER" id="PTHR43707:SF1">
    <property type="entry name" value="HISTIDINE--TRNA LIGASE, MITOCHONDRIAL-RELATED"/>
    <property type="match status" value="1"/>
</dbReference>
<keyword evidence="4" id="KW-0547">Nucleotide-binding</keyword>
<name>A0A6J5Y842_9ZZZZ</name>
<dbReference type="InterPro" id="IPR015807">
    <property type="entry name" value="His-tRNA-ligase"/>
</dbReference>
<keyword evidence="5" id="KW-0067">ATP-binding</keyword>
<evidence type="ECO:0000256" key="4">
    <source>
        <dbReference type="ARBA" id="ARBA00022741"/>
    </source>
</evidence>
<dbReference type="GO" id="GO:0005524">
    <property type="term" value="F:ATP binding"/>
    <property type="evidence" value="ECO:0007669"/>
    <property type="project" value="UniProtKB-KW"/>
</dbReference>
<keyword evidence="7" id="KW-0030">Aminoacyl-tRNA synthetase</keyword>
<dbReference type="InterPro" id="IPR036621">
    <property type="entry name" value="Anticodon-bd_dom_sf"/>
</dbReference>
<dbReference type="PIRSF" id="PIRSF001549">
    <property type="entry name" value="His-tRNA_synth"/>
    <property type="match status" value="1"/>
</dbReference>
<dbReference type="EC" id="6.1.1.21" evidence="2"/>
<dbReference type="InterPro" id="IPR004154">
    <property type="entry name" value="Anticodon-bd"/>
</dbReference>
<dbReference type="NCBIfam" id="TIGR00442">
    <property type="entry name" value="hisS"/>
    <property type="match status" value="1"/>
</dbReference>
<gene>
    <name evidence="11" type="ORF">UFOPK1392_00064</name>
</gene>
<dbReference type="InterPro" id="IPR033656">
    <property type="entry name" value="HisRS_anticodon"/>
</dbReference>
<evidence type="ECO:0000256" key="3">
    <source>
        <dbReference type="ARBA" id="ARBA00022598"/>
    </source>
</evidence>
<organism evidence="11">
    <name type="scientific">freshwater metagenome</name>
    <dbReference type="NCBI Taxonomy" id="449393"/>
    <lineage>
        <taxon>unclassified sequences</taxon>
        <taxon>metagenomes</taxon>
        <taxon>ecological metagenomes</taxon>
    </lineage>
</organism>
<evidence type="ECO:0000256" key="8">
    <source>
        <dbReference type="ARBA" id="ARBA00030619"/>
    </source>
</evidence>
<keyword evidence="6" id="KW-0648">Protein biosynthesis</keyword>
<dbReference type="CDD" id="cd00773">
    <property type="entry name" value="HisRS-like_core"/>
    <property type="match status" value="1"/>
</dbReference>
<dbReference type="PANTHER" id="PTHR43707">
    <property type="entry name" value="HISTIDYL-TRNA SYNTHETASE"/>
    <property type="match status" value="1"/>
</dbReference>
<proteinExistence type="inferred from homology"/>
<dbReference type="GO" id="GO:0004821">
    <property type="term" value="F:histidine-tRNA ligase activity"/>
    <property type="evidence" value="ECO:0007669"/>
    <property type="project" value="UniProtKB-EC"/>
</dbReference>
<dbReference type="HAMAP" id="MF_00127">
    <property type="entry name" value="His_tRNA_synth"/>
    <property type="match status" value="1"/>
</dbReference>
<dbReference type="Gene3D" id="3.30.930.10">
    <property type="entry name" value="Bira Bifunctional Protein, Domain 2"/>
    <property type="match status" value="1"/>
</dbReference>
<dbReference type="Gene3D" id="3.40.50.800">
    <property type="entry name" value="Anticodon-binding domain"/>
    <property type="match status" value="1"/>
</dbReference>
<evidence type="ECO:0000256" key="5">
    <source>
        <dbReference type="ARBA" id="ARBA00022840"/>
    </source>
</evidence>
<feature type="domain" description="Aminoacyl-transfer RNA synthetases class-II family profile" evidence="10">
    <location>
        <begin position="38"/>
        <end position="328"/>
    </location>
</feature>
<reference evidence="11" key="1">
    <citation type="submission" date="2020-05" db="EMBL/GenBank/DDBJ databases">
        <authorList>
            <person name="Chiriac C."/>
            <person name="Salcher M."/>
            <person name="Ghai R."/>
            <person name="Kavagutti S V."/>
        </authorList>
    </citation>
    <scope>NUCLEOTIDE SEQUENCE</scope>
</reference>
<keyword evidence="3" id="KW-0436">Ligase</keyword>
<evidence type="ECO:0000313" key="11">
    <source>
        <dbReference type="EMBL" id="CAB4322330.1"/>
    </source>
</evidence>
<dbReference type="SUPFAM" id="SSF52954">
    <property type="entry name" value="Class II aaRS ABD-related"/>
    <property type="match status" value="1"/>
</dbReference>
<dbReference type="InterPro" id="IPR004516">
    <property type="entry name" value="HisRS/HisZ"/>
</dbReference>
<accession>A0A6J5Y842</accession>
<comment type="catalytic activity">
    <reaction evidence="9">
        <text>tRNA(His) + L-histidine + ATP = L-histidyl-tRNA(His) + AMP + diphosphate + H(+)</text>
        <dbReference type="Rhea" id="RHEA:17313"/>
        <dbReference type="Rhea" id="RHEA-COMP:9665"/>
        <dbReference type="Rhea" id="RHEA-COMP:9689"/>
        <dbReference type="ChEBI" id="CHEBI:15378"/>
        <dbReference type="ChEBI" id="CHEBI:30616"/>
        <dbReference type="ChEBI" id="CHEBI:33019"/>
        <dbReference type="ChEBI" id="CHEBI:57595"/>
        <dbReference type="ChEBI" id="CHEBI:78442"/>
        <dbReference type="ChEBI" id="CHEBI:78527"/>
        <dbReference type="ChEBI" id="CHEBI:456215"/>
        <dbReference type="EC" id="6.1.1.21"/>
    </reaction>
</comment>
<dbReference type="GO" id="GO:0006427">
    <property type="term" value="P:histidyl-tRNA aminoacylation"/>
    <property type="evidence" value="ECO:0007669"/>
    <property type="project" value="InterPro"/>
</dbReference>
<dbReference type="EMBL" id="CAEMXZ010000001">
    <property type="protein sequence ID" value="CAB4322330.1"/>
    <property type="molecule type" value="Genomic_DNA"/>
</dbReference>
<dbReference type="AlphaFoldDB" id="A0A6J5Y842"/>
<dbReference type="Pfam" id="PF13393">
    <property type="entry name" value="tRNA-synt_His"/>
    <property type="match status" value="1"/>
</dbReference>
<evidence type="ECO:0000256" key="1">
    <source>
        <dbReference type="ARBA" id="ARBA00008226"/>
    </source>
</evidence>
<dbReference type="CDD" id="cd00859">
    <property type="entry name" value="HisRS_anticodon"/>
    <property type="match status" value="1"/>
</dbReference>
<evidence type="ECO:0000256" key="7">
    <source>
        <dbReference type="ARBA" id="ARBA00023146"/>
    </source>
</evidence>
<evidence type="ECO:0000256" key="6">
    <source>
        <dbReference type="ARBA" id="ARBA00022917"/>
    </source>
</evidence>
<dbReference type="Pfam" id="PF03129">
    <property type="entry name" value="HGTP_anticodon"/>
    <property type="match status" value="1"/>
</dbReference>
<dbReference type="InterPro" id="IPR006195">
    <property type="entry name" value="aa-tRNA-synth_II"/>
</dbReference>
<dbReference type="InterPro" id="IPR045864">
    <property type="entry name" value="aa-tRNA-synth_II/BPL/LPL"/>
</dbReference>
<evidence type="ECO:0000259" key="10">
    <source>
        <dbReference type="PROSITE" id="PS50862"/>
    </source>
</evidence>
<dbReference type="InterPro" id="IPR041715">
    <property type="entry name" value="HisRS-like_core"/>
</dbReference>
<sequence length="434" mass="47723">MSESTARPEPFKAPVGTHDVLPPESERWQALIALFASLVTRAGFGLVQSPMFEEIGVFARVGEGTDVVRKEMYDFHDKGDRHLALRPEGTASVARAFVQHRPTPPWKVWYAAPSFRYERPQAGRFRQHHQLGVEALGSADPDLDVEVISLLWDFYESIGLRQVELVINSMGTTEDRRAYISAIRNWLRERIDKLDPADAEKVEDHPMRVLDSKRPITIAATADAPRITDHLSPDALAHFERVQEGLHSLGIPFRIEPRLVRGLDYYTHTTFEFISHALDAAQSTIGGGGRYDGLVESLGGPPTAGIGFGSGIERVLLTCDAEGVFPAPQTSIDVYIIDTTGGGSARDLSVELRRAGVSADRAFDGRSMKSQMKSADRSGAAYAVIIGSDELEAGVVTVRPLRHHQQQHTVARDSVVATIAQLLSESTPMPEELQ</sequence>
<evidence type="ECO:0000256" key="9">
    <source>
        <dbReference type="ARBA" id="ARBA00047639"/>
    </source>
</evidence>
<dbReference type="SUPFAM" id="SSF55681">
    <property type="entry name" value="Class II aaRS and biotin synthetases"/>
    <property type="match status" value="1"/>
</dbReference>
<comment type="similarity">
    <text evidence="1">Belongs to the class-II aminoacyl-tRNA synthetase family.</text>
</comment>
<dbReference type="GO" id="GO:0005737">
    <property type="term" value="C:cytoplasm"/>
    <property type="evidence" value="ECO:0007669"/>
    <property type="project" value="InterPro"/>
</dbReference>
<evidence type="ECO:0000256" key="2">
    <source>
        <dbReference type="ARBA" id="ARBA00012815"/>
    </source>
</evidence>
<protein>
    <recommendedName>
        <fullName evidence="2">histidine--tRNA ligase</fullName>
        <ecNumber evidence="2">6.1.1.21</ecNumber>
    </recommendedName>
    <alternativeName>
        <fullName evidence="8">Histidyl-tRNA synthetase</fullName>
    </alternativeName>
</protein>